<dbReference type="OrthoDB" id="4248465at2"/>
<keyword evidence="2" id="KW-1133">Transmembrane helix</keyword>
<organism evidence="3 4">
    <name type="scientific">Streptomyces griseoruber</name>
    <dbReference type="NCBI Taxonomy" id="1943"/>
    <lineage>
        <taxon>Bacteria</taxon>
        <taxon>Bacillati</taxon>
        <taxon>Actinomycetota</taxon>
        <taxon>Actinomycetes</taxon>
        <taxon>Kitasatosporales</taxon>
        <taxon>Streptomycetaceae</taxon>
        <taxon>Streptomyces</taxon>
    </lineage>
</organism>
<feature type="transmembrane region" description="Helical" evidence="2">
    <location>
        <begin position="20"/>
        <end position="39"/>
    </location>
</feature>
<gene>
    <name evidence="3" type="ORF">AQJ64_10275</name>
</gene>
<evidence type="ECO:0000313" key="3">
    <source>
        <dbReference type="EMBL" id="KUN86395.1"/>
    </source>
</evidence>
<feature type="region of interest" description="Disordered" evidence="1">
    <location>
        <begin position="82"/>
        <end position="106"/>
    </location>
</feature>
<evidence type="ECO:0000256" key="1">
    <source>
        <dbReference type="SAM" id="MobiDB-lite"/>
    </source>
</evidence>
<protein>
    <submittedName>
        <fullName evidence="3">Uncharacterized protein</fullName>
    </submittedName>
</protein>
<evidence type="ECO:0000313" key="4">
    <source>
        <dbReference type="Proteomes" id="UP000052982"/>
    </source>
</evidence>
<dbReference type="EMBL" id="LMWW01000010">
    <property type="protein sequence ID" value="KUN86395.1"/>
    <property type="molecule type" value="Genomic_DNA"/>
</dbReference>
<accession>A0A101T643</accession>
<dbReference type="Proteomes" id="UP000052982">
    <property type="component" value="Unassembled WGS sequence"/>
</dbReference>
<reference evidence="3 4" key="1">
    <citation type="submission" date="2015-10" db="EMBL/GenBank/DDBJ databases">
        <title>Draft genome sequence of Streptomyces griseoruber DSM 40281, type strain for the species Streptomyces griseoruber.</title>
        <authorList>
            <person name="Ruckert C."/>
            <person name="Winkler A."/>
            <person name="Kalinowski J."/>
            <person name="Kampfer P."/>
            <person name="Glaeser S."/>
        </authorList>
    </citation>
    <scope>NUCLEOTIDE SEQUENCE [LARGE SCALE GENOMIC DNA]</scope>
    <source>
        <strain evidence="3 4">DSM 40281</strain>
    </source>
</reference>
<dbReference type="AlphaFoldDB" id="A0A101T643"/>
<comment type="caution">
    <text evidence="3">The sequence shown here is derived from an EMBL/GenBank/DDBJ whole genome shotgun (WGS) entry which is preliminary data.</text>
</comment>
<evidence type="ECO:0000256" key="2">
    <source>
        <dbReference type="SAM" id="Phobius"/>
    </source>
</evidence>
<name>A0A101T643_9ACTN</name>
<proteinExistence type="predicted"/>
<keyword evidence="2" id="KW-0472">Membrane</keyword>
<keyword evidence="2" id="KW-0812">Transmembrane</keyword>
<sequence length="154" mass="15663">MITAWSLPRMVRARVSAGSLLRVSAMAVLLFGVVFTHGMSAESVTGHLVTSAAAPAATAHERALEAKAECEGQRAVSRLVAIGDSDDGHGSSHPSEQCVSGQPQQGPVLPPPCCAVSVSESATGGRVLDKPGSSESVLSVTSSTAVRSSVVQQV</sequence>
<keyword evidence="4" id="KW-1185">Reference proteome</keyword>